<name>A0ABZ3IL22_9FIRM</name>
<dbReference type="InterPro" id="IPR001584">
    <property type="entry name" value="Integrase_cat-core"/>
</dbReference>
<evidence type="ECO:0000313" key="8">
    <source>
        <dbReference type="Proteomes" id="UP000216752"/>
    </source>
</evidence>
<evidence type="ECO:0008006" key="9">
    <source>
        <dbReference type="Google" id="ProtNLM"/>
    </source>
</evidence>
<dbReference type="PROSITE" id="PS50531">
    <property type="entry name" value="HTH_IS21"/>
    <property type="match status" value="1"/>
</dbReference>
<proteinExistence type="inferred from homology"/>
<sequence length="295" mass="34132">MLTMSQINHIRDLSESGYRICEIAQKTGVDHKTVRKYLLEEDFSPEAPIMIEKPSILDPYKTKIQDWLEEDKKHWYKQHHTAMRIFHRLHDEEGYTGSYSVVQRYVQKVRKNAIEKANQELIWEPGTAQVDFGEADFEENGQCIRLKYLTVSFPYSNDGYSQVFGGETAECVCQGLQNIFAYIGGVPPLLIFDNATGVGHRVHEVVYESKLFGQFRAHYHFRVRYCNPEAGYEKGNVERKVGYNRSNLFVPVPKFTDVHKFNRKLLNAHLVKAAVRDKGTLCQESAKFSTMLYFG</sequence>
<evidence type="ECO:0000313" key="7">
    <source>
        <dbReference type="EMBL" id="XFO66300.1"/>
    </source>
</evidence>
<keyword evidence="2" id="KW-0815">Transposition</keyword>
<keyword evidence="3" id="KW-0238">DNA-binding</keyword>
<dbReference type="RefSeq" id="WP_094602987.1">
    <property type="nucleotide sequence ID" value="NZ_CP155573.1"/>
</dbReference>
<evidence type="ECO:0000256" key="1">
    <source>
        <dbReference type="ARBA" id="ARBA00009277"/>
    </source>
</evidence>
<keyword evidence="8" id="KW-1185">Reference proteome</keyword>
<dbReference type="EMBL" id="CP155573">
    <property type="protein sequence ID" value="XFO66300.1"/>
    <property type="molecule type" value="Genomic_DNA"/>
</dbReference>
<gene>
    <name evidence="7" type="ORF">SPSIL_024500</name>
</gene>
<dbReference type="PROSITE" id="PS50994">
    <property type="entry name" value="INTEGRASE"/>
    <property type="match status" value="1"/>
</dbReference>
<evidence type="ECO:0000256" key="3">
    <source>
        <dbReference type="ARBA" id="ARBA00023125"/>
    </source>
</evidence>
<keyword evidence="4" id="KW-0233">DNA recombination</keyword>
<protein>
    <recommendedName>
        <fullName evidence="9">Integrase core domain protein</fullName>
    </recommendedName>
</protein>
<evidence type="ECO:0000259" key="5">
    <source>
        <dbReference type="PROSITE" id="PS50531"/>
    </source>
</evidence>
<dbReference type="InterPro" id="IPR017894">
    <property type="entry name" value="HTH_IS21_transposase_type"/>
</dbReference>
<reference evidence="7" key="1">
    <citation type="submission" date="2024-05" db="EMBL/GenBank/DDBJ databases">
        <title>Isolation and characterization of Sporomusa carbonis sp. nov., a carboxydotrophic hydrogenogen in the genus of Sporomusa isolated from a charcoal burning pile.</title>
        <authorList>
            <person name="Boeer T."/>
            <person name="Rosenbaum F."/>
            <person name="Eysell L."/>
            <person name="Mueller V."/>
            <person name="Daniel R."/>
            <person name="Poehlein A."/>
        </authorList>
    </citation>
    <scope>NUCLEOTIDE SEQUENCE [LARGE SCALE GENOMIC DNA]</scope>
    <source>
        <strain evidence="7">DSM 10669</strain>
    </source>
</reference>
<evidence type="ECO:0000256" key="2">
    <source>
        <dbReference type="ARBA" id="ARBA00022578"/>
    </source>
</evidence>
<comment type="similarity">
    <text evidence="1">Belongs to the transposase IS21/IS408/IS1162 family.</text>
</comment>
<dbReference type="NCBIfam" id="NF033546">
    <property type="entry name" value="transpos_IS21"/>
    <property type="match status" value="1"/>
</dbReference>
<accession>A0ABZ3IL22</accession>
<feature type="domain" description="HTH IS21-type" evidence="5">
    <location>
        <begin position="5"/>
        <end position="68"/>
    </location>
</feature>
<feature type="domain" description="Integrase catalytic" evidence="6">
    <location>
        <begin position="121"/>
        <end position="248"/>
    </location>
</feature>
<dbReference type="Gene3D" id="1.10.10.60">
    <property type="entry name" value="Homeodomain-like"/>
    <property type="match status" value="1"/>
</dbReference>
<dbReference type="PANTHER" id="PTHR35004">
    <property type="entry name" value="TRANSPOSASE RV3428C-RELATED"/>
    <property type="match status" value="1"/>
</dbReference>
<organism evidence="7 8">
    <name type="scientific">Sporomusa silvacetica DSM 10669</name>
    <dbReference type="NCBI Taxonomy" id="1123289"/>
    <lineage>
        <taxon>Bacteria</taxon>
        <taxon>Bacillati</taxon>
        <taxon>Bacillota</taxon>
        <taxon>Negativicutes</taxon>
        <taxon>Selenomonadales</taxon>
        <taxon>Sporomusaceae</taxon>
        <taxon>Sporomusa</taxon>
    </lineage>
</organism>
<dbReference type="Proteomes" id="UP000216752">
    <property type="component" value="Chromosome"/>
</dbReference>
<evidence type="ECO:0000259" key="6">
    <source>
        <dbReference type="PROSITE" id="PS50994"/>
    </source>
</evidence>
<evidence type="ECO:0000256" key="4">
    <source>
        <dbReference type="ARBA" id="ARBA00023172"/>
    </source>
</evidence>
<dbReference type="PANTHER" id="PTHR35004:SF7">
    <property type="entry name" value="INTEGRASE PROTEIN"/>
    <property type="match status" value="1"/>
</dbReference>